<dbReference type="Gene3D" id="3.30.1520.20">
    <property type="entry name" value="Exonuclease ExoI, domain 2"/>
    <property type="match status" value="1"/>
</dbReference>
<keyword evidence="5 14" id="KW-0540">Nuclease</keyword>
<evidence type="ECO:0000256" key="12">
    <source>
        <dbReference type="ARBA" id="ARBA00023204"/>
    </source>
</evidence>
<evidence type="ECO:0000256" key="3">
    <source>
        <dbReference type="ARBA" id="ARBA00012108"/>
    </source>
</evidence>
<dbReference type="EMBL" id="BSST01000001">
    <property type="protein sequence ID" value="GLX80510.1"/>
    <property type="molecule type" value="Genomic_DNA"/>
</dbReference>
<comment type="catalytic activity">
    <reaction evidence="1 14">
        <text>Exonucleolytic cleavage in the 3'- to 5'-direction to yield nucleoside 5'-phosphates.</text>
        <dbReference type="EC" id="3.1.11.1"/>
    </reaction>
</comment>
<dbReference type="PROSITE" id="PS51784">
    <property type="entry name" value="EXOI_SH3"/>
    <property type="match status" value="1"/>
</dbReference>
<comment type="cofactor">
    <cofactor evidence="2">
        <name>Mg(2+)</name>
        <dbReference type="ChEBI" id="CHEBI:18420"/>
    </cofactor>
</comment>
<evidence type="ECO:0000256" key="4">
    <source>
        <dbReference type="ARBA" id="ARBA00019900"/>
    </source>
</evidence>
<dbReference type="EC" id="3.1.11.1" evidence="3 14"/>
<dbReference type="InterPro" id="IPR012337">
    <property type="entry name" value="RNaseH-like_sf"/>
</dbReference>
<evidence type="ECO:0000256" key="10">
    <source>
        <dbReference type="ARBA" id="ARBA00022842"/>
    </source>
</evidence>
<protein>
    <recommendedName>
        <fullName evidence="4 14">Exodeoxyribonuclease I</fullName>
        <ecNumber evidence="3 14">3.1.11.1</ecNumber>
    </recommendedName>
</protein>
<dbReference type="NCBIfam" id="NF008746">
    <property type="entry name" value="PRK11779.1"/>
    <property type="match status" value="1"/>
</dbReference>
<evidence type="ECO:0000256" key="11">
    <source>
        <dbReference type="ARBA" id="ARBA00023125"/>
    </source>
</evidence>
<dbReference type="Gene3D" id="3.30.420.10">
    <property type="entry name" value="Ribonuclease H-like superfamily/Ribonuclease H"/>
    <property type="match status" value="1"/>
</dbReference>
<evidence type="ECO:0000256" key="8">
    <source>
        <dbReference type="ARBA" id="ARBA00022801"/>
    </source>
</evidence>
<keyword evidence="7 14" id="KW-0227">DNA damage</keyword>
<dbReference type="InterPro" id="IPR023607">
    <property type="entry name" value="Exodeoxyribonuclease_I"/>
</dbReference>
<evidence type="ECO:0000259" key="15">
    <source>
        <dbReference type="PROSITE" id="PS51784"/>
    </source>
</evidence>
<keyword evidence="10" id="KW-0460">Magnesium</keyword>
<dbReference type="Pfam" id="PF00929">
    <property type="entry name" value="RNase_T"/>
    <property type="match status" value="1"/>
</dbReference>
<evidence type="ECO:0000256" key="13">
    <source>
        <dbReference type="ARBA" id="ARBA00046792"/>
    </source>
</evidence>
<keyword evidence="6" id="KW-0479">Metal-binding</keyword>
<keyword evidence="18" id="KW-1185">Reference proteome</keyword>
<evidence type="ECO:0000256" key="5">
    <source>
        <dbReference type="ARBA" id="ARBA00022722"/>
    </source>
</evidence>
<dbReference type="PROSITE" id="PS51785">
    <property type="entry name" value="EXOI_C"/>
    <property type="match status" value="1"/>
</dbReference>
<dbReference type="Gene3D" id="1.10.287.1240">
    <property type="match status" value="1"/>
</dbReference>
<evidence type="ECO:0000256" key="7">
    <source>
        <dbReference type="ARBA" id="ARBA00022763"/>
    </source>
</evidence>
<evidence type="ECO:0000313" key="18">
    <source>
        <dbReference type="Proteomes" id="UP001157186"/>
    </source>
</evidence>
<gene>
    <name evidence="17" type="ORF">tinsulaeT_38500</name>
</gene>
<dbReference type="PIRSF" id="PIRSF000977">
    <property type="entry name" value="Exodeoxyribonuclease_I"/>
    <property type="match status" value="1"/>
</dbReference>
<dbReference type="Gene3D" id="1.20.1280.70">
    <property type="entry name" value="Exonuclease ExoI, domain 3"/>
    <property type="match status" value="1"/>
</dbReference>
<dbReference type="InterPro" id="IPR013620">
    <property type="entry name" value="Exonuc_1_SH3"/>
</dbReference>
<evidence type="ECO:0000313" key="17">
    <source>
        <dbReference type="EMBL" id="GLX80510.1"/>
    </source>
</evidence>
<organism evidence="17 18">
    <name type="scientific">Thalassotalea insulae</name>
    <dbReference type="NCBI Taxonomy" id="2056778"/>
    <lineage>
        <taxon>Bacteria</taxon>
        <taxon>Pseudomonadati</taxon>
        <taxon>Pseudomonadota</taxon>
        <taxon>Gammaproteobacteria</taxon>
        <taxon>Alteromonadales</taxon>
        <taxon>Colwelliaceae</taxon>
        <taxon>Thalassotalea</taxon>
    </lineage>
</organism>
<keyword evidence="11" id="KW-0238">DNA-binding</keyword>
<dbReference type="Pfam" id="PF26016">
    <property type="entry name" value="ExoI_C"/>
    <property type="match status" value="1"/>
</dbReference>
<dbReference type="Pfam" id="PF08411">
    <property type="entry name" value="ExoI_SH3"/>
    <property type="match status" value="1"/>
</dbReference>
<comment type="subunit">
    <text evidence="13">Monomer. Interacts with ssb (via C-terminus); this interaction stimulates the exonuclease activity by recruiting the enzyme to its substrate.</text>
</comment>
<keyword evidence="12 14" id="KW-0234">DNA repair</keyword>
<dbReference type="Proteomes" id="UP001157186">
    <property type="component" value="Unassembled WGS sequence"/>
</dbReference>
<dbReference type="InterPro" id="IPR058561">
    <property type="entry name" value="Exonuc_1_C"/>
</dbReference>
<dbReference type="InterPro" id="IPR022894">
    <property type="entry name" value="Oligoribonuclease"/>
</dbReference>
<keyword evidence="9 14" id="KW-0269">Exonuclease</keyword>
<dbReference type="InterPro" id="IPR036397">
    <property type="entry name" value="RNaseH_sf"/>
</dbReference>
<dbReference type="PANTHER" id="PTHR11046">
    <property type="entry name" value="OLIGORIBONUCLEASE, MITOCHONDRIAL"/>
    <property type="match status" value="1"/>
</dbReference>
<name>A0ABQ6H0D7_9GAMM</name>
<proteinExistence type="predicted"/>
<evidence type="ECO:0000256" key="6">
    <source>
        <dbReference type="ARBA" id="ARBA00022723"/>
    </source>
</evidence>
<dbReference type="CDD" id="cd06138">
    <property type="entry name" value="ExoI_N"/>
    <property type="match status" value="1"/>
</dbReference>
<feature type="domain" description="ExoI C-terminal" evidence="16">
    <location>
        <begin position="369"/>
        <end position="489"/>
    </location>
</feature>
<dbReference type="SUPFAM" id="SSF53098">
    <property type="entry name" value="Ribonuclease H-like"/>
    <property type="match status" value="1"/>
</dbReference>
<dbReference type="PANTHER" id="PTHR11046:SF11">
    <property type="entry name" value="EXODEOXYRIBONUCLEASE I"/>
    <property type="match status" value="1"/>
</dbReference>
<reference evidence="17 18" key="1">
    <citation type="submission" date="2023-03" db="EMBL/GenBank/DDBJ databases">
        <title>Draft genome sequence of Thalassotalea insulae KCTC 62186T.</title>
        <authorList>
            <person name="Sawabe T."/>
        </authorList>
    </citation>
    <scope>NUCLEOTIDE SEQUENCE [LARGE SCALE GENOMIC DNA]</scope>
    <source>
        <strain evidence="17 18">KCTC 62186</strain>
    </source>
</reference>
<evidence type="ECO:0000256" key="1">
    <source>
        <dbReference type="ARBA" id="ARBA00000563"/>
    </source>
</evidence>
<dbReference type="RefSeq" id="WP_284246515.1">
    <property type="nucleotide sequence ID" value="NZ_BSST01000001.1"/>
</dbReference>
<feature type="domain" description="ExoI SH3-like" evidence="15">
    <location>
        <begin position="211"/>
        <end position="365"/>
    </location>
</feature>
<dbReference type="InterPro" id="IPR013520">
    <property type="entry name" value="Ribonucl_H"/>
</dbReference>
<evidence type="ECO:0000259" key="16">
    <source>
        <dbReference type="PROSITE" id="PS51785"/>
    </source>
</evidence>
<evidence type="ECO:0000256" key="14">
    <source>
        <dbReference type="PIRNR" id="PIRNR000977"/>
    </source>
</evidence>
<evidence type="ECO:0000256" key="2">
    <source>
        <dbReference type="ARBA" id="ARBA00001946"/>
    </source>
</evidence>
<evidence type="ECO:0000256" key="9">
    <source>
        <dbReference type="ARBA" id="ARBA00022839"/>
    </source>
</evidence>
<sequence>MTTKTTINSSEQPSILWHDYETWGVNPKYDKPAQFAGIRTDLDLNIIGEPEMFYCQPPQDYLPQPEACLVTGITPQKALAEGLTEAEFADKIHTLFSAPNTCVAGYNNIRFDDEVTRYLLYRNFYDPYAREWQHGNSRWDIIDMVRACYALRPEGIEWPTVANEETGEQVVSFRLELLTKANGIEHAAAHDAMSDVYATIAMAKLIKEKQPKLYDFIFNLRNKKQVSELIDVYNMTPVVHTSSKISSQHGCTSWFAPVAYHPVNKNAVITIDLARDPTPLLELSSEEIKQRLYTRYDDLAEDELPIPVKLIHINKCPVVAPAKTLLPENAARLDIPRELCLENLAKLKQHLEVRDKLSEVFSSNEFEDETPDAEHALYGGNFFSHSDKAQMETLHQLPVEQIAHHPFNFQDQRLPTLLFRYRARNYPQTLSNEEQLKWQTHCQNKLQFGGKGLLSADEFMIKIENLAHEHESNQTKMQVLKALYQYLQQ</sequence>
<dbReference type="InterPro" id="IPR038649">
    <property type="entry name" value="EXOI_SH3_sf"/>
</dbReference>
<dbReference type="InterPro" id="IPR034747">
    <property type="entry name" value="EXOI_SH3"/>
</dbReference>
<keyword evidence="8 14" id="KW-0378">Hydrolase</keyword>
<accession>A0ABQ6H0D7</accession>
<comment type="caution">
    <text evidence="17">The sequence shown here is derived from an EMBL/GenBank/DDBJ whole genome shotgun (WGS) entry which is preliminary data.</text>
</comment>